<dbReference type="PaxDb" id="3708-A0A078H8A5"/>
<keyword evidence="2" id="KW-1185">Reference proteome</keyword>
<gene>
    <name evidence="1" type="primary">BnaC03g27890D</name>
    <name evidence="1" type="ORF">GSBRNA2T00055893001</name>
</gene>
<protein>
    <submittedName>
        <fullName evidence="1">BnaC03g27890D protein</fullName>
    </submittedName>
</protein>
<sequence length="80" mass="9429">MGNKKYVTTFAMSELWDRLHRFDCDDKRASCLAKFCNRNGGEQDATYMFFEFQDISYPERKNGILGFLAKTARSFHRELC</sequence>
<dbReference type="EMBL" id="LK032326">
    <property type="protein sequence ID" value="CDY34026.1"/>
    <property type="molecule type" value="Genomic_DNA"/>
</dbReference>
<organism evidence="1 2">
    <name type="scientific">Brassica napus</name>
    <name type="common">Rape</name>
    <dbReference type="NCBI Taxonomy" id="3708"/>
    <lineage>
        <taxon>Eukaryota</taxon>
        <taxon>Viridiplantae</taxon>
        <taxon>Streptophyta</taxon>
        <taxon>Embryophyta</taxon>
        <taxon>Tracheophyta</taxon>
        <taxon>Spermatophyta</taxon>
        <taxon>Magnoliopsida</taxon>
        <taxon>eudicotyledons</taxon>
        <taxon>Gunneridae</taxon>
        <taxon>Pentapetalae</taxon>
        <taxon>rosids</taxon>
        <taxon>malvids</taxon>
        <taxon>Brassicales</taxon>
        <taxon>Brassicaceae</taxon>
        <taxon>Brassiceae</taxon>
        <taxon>Brassica</taxon>
    </lineage>
</organism>
<proteinExistence type="predicted"/>
<reference evidence="1 2" key="1">
    <citation type="journal article" date="2014" name="Science">
        <title>Plant genetics. Early allopolyploid evolution in the post-Neolithic Brassica napus oilseed genome.</title>
        <authorList>
            <person name="Chalhoub B."/>
            <person name="Denoeud F."/>
            <person name="Liu S."/>
            <person name="Parkin I.A."/>
            <person name="Tang H."/>
            <person name="Wang X."/>
            <person name="Chiquet J."/>
            <person name="Belcram H."/>
            <person name="Tong C."/>
            <person name="Samans B."/>
            <person name="Correa M."/>
            <person name="Da Silva C."/>
            <person name="Just J."/>
            <person name="Falentin C."/>
            <person name="Koh C.S."/>
            <person name="Le Clainche I."/>
            <person name="Bernard M."/>
            <person name="Bento P."/>
            <person name="Noel B."/>
            <person name="Labadie K."/>
            <person name="Alberti A."/>
            <person name="Charles M."/>
            <person name="Arnaud D."/>
            <person name="Guo H."/>
            <person name="Daviaud C."/>
            <person name="Alamery S."/>
            <person name="Jabbari K."/>
            <person name="Zhao M."/>
            <person name="Edger P.P."/>
            <person name="Chelaifa H."/>
            <person name="Tack D."/>
            <person name="Lassalle G."/>
            <person name="Mestiri I."/>
            <person name="Schnel N."/>
            <person name="Le Paslier M.C."/>
            <person name="Fan G."/>
            <person name="Renault V."/>
            <person name="Bayer P.E."/>
            <person name="Golicz A.A."/>
            <person name="Manoli S."/>
            <person name="Lee T.H."/>
            <person name="Thi V.H."/>
            <person name="Chalabi S."/>
            <person name="Hu Q."/>
            <person name="Fan C."/>
            <person name="Tollenaere R."/>
            <person name="Lu Y."/>
            <person name="Battail C."/>
            <person name="Shen J."/>
            <person name="Sidebottom C.H."/>
            <person name="Wang X."/>
            <person name="Canaguier A."/>
            <person name="Chauveau A."/>
            <person name="Berard A."/>
            <person name="Deniot G."/>
            <person name="Guan M."/>
            <person name="Liu Z."/>
            <person name="Sun F."/>
            <person name="Lim Y.P."/>
            <person name="Lyons E."/>
            <person name="Town C.D."/>
            <person name="Bancroft I."/>
            <person name="Wang X."/>
            <person name="Meng J."/>
            <person name="Ma J."/>
            <person name="Pires J.C."/>
            <person name="King G.J."/>
            <person name="Brunel D."/>
            <person name="Delourme R."/>
            <person name="Renard M."/>
            <person name="Aury J.M."/>
            <person name="Adams K.L."/>
            <person name="Batley J."/>
            <person name="Snowdon R.J."/>
            <person name="Tost J."/>
            <person name="Edwards D."/>
            <person name="Zhou Y."/>
            <person name="Hua W."/>
            <person name="Sharpe A.G."/>
            <person name="Paterson A.H."/>
            <person name="Guan C."/>
            <person name="Wincker P."/>
        </authorList>
    </citation>
    <scope>NUCLEOTIDE SEQUENCE [LARGE SCALE GENOMIC DNA]</scope>
    <source>
        <strain evidence="2">cv. Darmor-bzh</strain>
    </source>
</reference>
<name>A0A078H8A5_BRANA</name>
<evidence type="ECO:0000313" key="1">
    <source>
        <dbReference type="EMBL" id="CDY34026.1"/>
    </source>
</evidence>
<dbReference type="AlphaFoldDB" id="A0A078H8A5"/>
<evidence type="ECO:0000313" key="2">
    <source>
        <dbReference type="Proteomes" id="UP000028999"/>
    </source>
</evidence>
<dbReference type="Proteomes" id="UP000028999">
    <property type="component" value="Unassembled WGS sequence"/>
</dbReference>
<accession>A0A078H8A5</accession>
<dbReference type="Gramene" id="CDY34026">
    <property type="protein sequence ID" value="CDY34026"/>
    <property type="gene ID" value="GSBRNA2T00055893001"/>
</dbReference>